<reference evidence="2 3" key="1">
    <citation type="submission" date="2022-12" db="EMBL/GenBank/DDBJ databases">
        <title>Chromosome-level genome of Tegillarca granosa.</title>
        <authorList>
            <person name="Kim J."/>
        </authorList>
    </citation>
    <scope>NUCLEOTIDE SEQUENCE [LARGE SCALE GENOMIC DNA]</scope>
    <source>
        <strain evidence="2">Teg-2019</strain>
        <tissue evidence="2">Adductor muscle</tissue>
    </source>
</reference>
<dbReference type="Proteomes" id="UP001217089">
    <property type="component" value="Unassembled WGS sequence"/>
</dbReference>
<feature type="signal peptide" evidence="1">
    <location>
        <begin position="1"/>
        <end position="15"/>
    </location>
</feature>
<keyword evidence="3" id="KW-1185">Reference proteome</keyword>
<feature type="chain" id="PRO_5047284411" evidence="1">
    <location>
        <begin position="16"/>
        <end position="85"/>
    </location>
</feature>
<evidence type="ECO:0000256" key="1">
    <source>
        <dbReference type="SAM" id="SignalP"/>
    </source>
</evidence>
<comment type="caution">
    <text evidence="2">The sequence shown here is derived from an EMBL/GenBank/DDBJ whole genome shotgun (WGS) entry which is preliminary data.</text>
</comment>
<proteinExistence type="predicted"/>
<sequence length="85" mass="9600">MYKLIVLALVHVAFGIDPKVTIMNTDPKTVLNDLNRKEVVVLKDKDVSFTCVVINREPDKKETILNMGRATPEHRGHFKCSALSH</sequence>
<protein>
    <submittedName>
        <fullName evidence="2">Uncharacterized protein</fullName>
    </submittedName>
</protein>
<organism evidence="2 3">
    <name type="scientific">Tegillarca granosa</name>
    <name type="common">Malaysian cockle</name>
    <name type="synonym">Anadara granosa</name>
    <dbReference type="NCBI Taxonomy" id="220873"/>
    <lineage>
        <taxon>Eukaryota</taxon>
        <taxon>Metazoa</taxon>
        <taxon>Spiralia</taxon>
        <taxon>Lophotrochozoa</taxon>
        <taxon>Mollusca</taxon>
        <taxon>Bivalvia</taxon>
        <taxon>Autobranchia</taxon>
        <taxon>Pteriomorphia</taxon>
        <taxon>Arcoida</taxon>
        <taxon>Arcoidea</taxon>
        <taxon>Arcidae</taxon>
        <taxon>Tegillarca</taxon>
    </lineage>
</organism>
<dbReference type="EMBL" id="JARBDR010000328">
    <property type="protein sequence ID" value="KAJ8316003.1"/>
    <property type="molecule type" value="Genomic_DNA"/>
</dbReference>
<name>A0ABQ9FJW6_TEGGR</name>
<keyword evidence="1" id="KW-0732">Signal</keyword>
<accession>A0ABQ9FJW6</accession>
<evidence type="ECO:0000313" key="2">
    <source>
        <dbReference type="EMBL" id="KAJ8316003.1"/>
    </source>
</evidence>
<gene>
    <name evidence="2" type="ORF">KUTeg_006017</name>
</gene>
<feature type="non-terminal residue" evidence="2">
    <location>
        <position position="85"/>
    </location>
</feature>
<evidence type="ECO:0000313" key="3">
    <source>
        <dbReference type="Proteomes" id="UP001217089"/>
    </source>
</evidence>